<accession>A0A399DU08</accession>
<keyword evidence="5 20" id="KW-0808">Transferase</keyword>
<keyword evidence="11" id="KW-0443">Lipid metabolism</keyword>
<reference evidence="20 21" key="1">
    <citation type="submission" date="2018-08" db="EMBL/GenBank/DDBJ databases">
        <title>Meiothermus cateniformans JCM 15151 genome sequencing project.</title>
        <authorList>
            <person name="Da Costa M.S."/>
            <person name="Albuquerque L."/>
            <person name="Raposo P."/>
            <person name="Froufe H.J.C."/>
            <person name="Barroso C.S."/>
            <person name="Egas C."/>
        </authorList>
    </citation>
    <scope>NUCLEOTIDE SEQUENCE [LARGE SCALE GENOMIC DNA]</scope>
    <source>
        <strain evidence="20 21">JCM 15151</strain>
    </source>
</reference>
<dbReference type="Pfam" id="PF01219">
    <property type="entry name" value="DAGK_prokar"/>
    <property type="match status" value="1"/>
</dbReference>
<keyword evidence="3" id="KW-1003">Cell membrane</keyword>
<evidence type="ECO:0000256" key="12">
    <source>
        <dbReference type="ARBA" id="ARBA00023136"/>
    </source>
</evidence>
<evidence type="ECO:0000256" key="11">
    <source>
        <dbReference type="ARBA" id="ARBA00023098"/>
    </source>
</evidence>
<evidence type="ECO:0000256" key="19">
    <source>
        <dbReference type="SAM" id="Phobius"/>
    </source>
</evidence>
<dbReference type="PANTHER" id="PTHR34299:SF1">
    <property type="entry name" value="DIACYLGLYCEROL KINASE"/>
    <property type="match status" value="1"/>
</dbReference>
<feature type="binding site" evidence="17">
    <location>
        <begin position="101"/>
        <end position="102"/>
    </location>
    <ligand>
        <name>ATP</name>
        <dbReference type="ChEBI" id="CHEBI:30616"/>
    </ligand>
</feature>
<keyword evidence="9 17" id="KW-0067">ATP-binding</keyword>
<evidence type="ECO:0000256" key="6">
    <source>
        <dbReference type="ARBA" id="ARBA00022692"/>
    </source>
</evidence>
<dbReference type="GO" id="GO:0036433">
    <property type="term" value="F:di-trans, poly-cis-undecaprenol kinase activity"/>
    <property type="evidence" value="ECO:0007669"/>
    <property type="project" value="UniProtKB-EC"/>
</dbReference>
<feature type="transmembrane region" description="Helical" evidence="19">
    <location>
        <begin position="103"/>
        <end position="124"/>
    </location>
</feature>
<feature type="transmembrane region" description="Helical" evidence="19">
    <location>
        <begin position="64"/>
        <end position="82"/>
    </location>
</feature>
<dbReference type="InterPro" id="IPR033717">
    <property type="entry name" value="UDPK"/>
</dbReference>
<evidence type="ECO:0000256" key="10">
    <source>
        <dbReference type="ARBA" id="ARBA00022989"/>
    </source>
</evidence>
<evidence type="ECO:0000256" key="8">
    <source>
        <dbReference type="ARBA" id="ARBA00022777"/>
    </source>
</evidence>
<keyword evidence="4" id="KW-0444">Lipid biosynthesis</keyword>
<comment type="similarity">
    <text evidence="2">Belongs to the bacterial diacylglycerol kinase family.</text>
</comment>
<feature type="binding site" evidence="17">
    <location>
        <position position="26"/>
    </location>
    <ligand>
        <name>ATP</name>
        <dbReference type="ChEBI" id="CHEBI:30616"/>
    </ligand>
</feature>
<dbReference type="AlphaFoldDB" id="A0A399DU08"/>
<evidence type="ECO:0000256" key="4">
    <source>
        <dbReference type="ARBA" id="ARBA00022516"/>
    </source>
</evidence>
<evidence type="ECO:0000256" key="17">
    <source>
        <dbReference type="PIRSR" id="PIRSR600829-3"/>
    </source>
</evidence>
<evidence type="ECO:0000256" key="3">
    <source>
        <dbReference type="ARBA" id="ARBA00022475"/>
    </source>
</evidence>
<dbReference type="RefSeq" id="WP_027887625.1">
    <property type="nucleotide sequence ID" value="NZ_JBHSXZ010000067.1"/>
</dbReference>
<keyword evidence="13" id="KW-0594">Phospholipid biosynthesis</keyword>
<dbReference type="GO" id="GO:0008654">
    <property type="term" value="P:phospholipid biosynthetic process"/>
    <property type="evidence" value="ECO:0007669"/>
    <property type="project" value="UniProtKB-KW"/>
</dbReference>
<keyword evidence="18" id="KW-0460">Magnesium</keyword>
<evidence type="ECO:0000256" key="9">
    <source>
        <dbReference type="ARBA" id="ARBA00022840"/>
    </source>
</evidence>
<keyword evidence="6 19" id="KW-0812">Transmembrane</keyword>
<dbReference type="PROSITE" id="PS01069">
    <property type="entry name" value="DAGK_PROKAR"/>
    <property type="match status" value="1"/>
</dbReference>
<feature type="transmembrane region" description="Helical" evidence="19">
    <location>
        <begin position="41"/>
        <end position="58"/>
    </location>
</feature>
<evidence type="ECO:0000313" key="20">
    <source>
        <dbReference type="EMBL" id="RIH74923.1"/>
    </source>
</evidence>
<sequence length="134" mass="14547">MPTRPPPPKPGTDPLPLRGLRASFGYAWAGVRYAWKSQRNFRLEVYVAALALGLAWWLKVNPVPVLLLIALVLGLELINTALEAVVDLVSPNYHPLAKAAKDIAAASVLIVSTIAALIGFLLFFPPLVSRLGLW</sequence>
<evidence type="ECO:0000256" key="1">
    <source>
        <dbReference type="ARBA" id="ARBA00004651"/>
    </source>
</evidence>
<feature type="active site" description="Proton acceptor" evidence="15">
    <location>
        <position position="76"/>
    </location>
</feature>
<feature type="binding site" evidence="16">
    <location>
        <position position="76"/>
    </location>
    <ligand>
        <name>substrate</name>
    </ligand>
</feature>
<evidence type="ECO:0000256" key="2">
    <source>
        <dbReference type="ARBA" id="ARBA00005967"/>
    </source>
</evidence>
<keyword evidence="7 17" id="KW-0547">Nucleotide-binding</keyword>
<evidence type="ECO:0000256" key="18">
    <source>
        <dbReference type="PIRSR" id="PIRSR600829-4"/>
    </source>
</evidence>
<dbReference type="InterPro" id="IPR036945">
    <property type="entry name" value="DAGK_sf"/>
</dbReference>
<organism evidence="20 21">
    <name type="scientific">Meiothermus taiwanensis</name>
    <dbReference type="NCBI Taxonomy" id="172827"/>
    <lineage>
        <taxon>Bacteria</taxon>
        <taxon>Thermotogati</taxon>
        <taxon>Deinococcota</taxon>
        <taxon>Deinococci</taxon>
        <taxon>Thermales</taxon>
        <taxon>Thermaceae</taxon>
        <taxon>Meiothermus</taxon>
    </lineage>
</organism>
<evidence type="ECO:0000256" key="14">
    <source>
        <dbReference type="ARBA" id="ARBA00023264"/>
    </source>
</evidence>
<feature type="binding site" evidence="17">
    <location>
        <position position="83"/>
    </location>
    <ligand>
        <name>ATP</name>
        <dbReference type="ChEBI" id="CHEBI:30616"/>
    </ligand>
</feature>
<comment type="cofactor">
    <cofactor evidence="18">
        <name>Mg(2+)</name>
        <dbReference type="ChEBI" id="CHEBI:18420"/>
    </cofactor>
    <text evidence="18">Mn(2+), Zn(2+), Cd(2+) and Co(2+) support activity to lesser extents.</text>
</comment>
<dbReference type="Gene3D" id="1.10.287.3610">
    <property type="match status" value="1"/>
</dbReference>
<evidence type="ECO:0000256" key="5">
    <source>
        <dbReference type="ARBA" id="ARBA00022679"/>
    </source>
</evidence>
<comment type="caution">
    <text evidence="20">The sequence shown here is derived from an EMBL/GenBank/DDBJ whole genome shotgun (WGS) entry which is preliminary data.</text>
</comment>
<evidence type="ECO:0000256" key="13">
    <source>
        <dbReference type="ARBA" id="ARBA00023209"/>
    </source>
</evidence>
<dbReference type="PANTHER" id="PTHR34299">
    <property type="entry name" value="DIACYLGLYCEROL KINASE"/>
    <property type="match status" value="1"/>
</dbReference>
<dbReference type="EMBL" id="QWKX01000087">
    <property type="protein sequence ID" value="RIH74923.1"/>
    <property type="molecule type" value="Genomic_DNA"/>
</dbReference>
<dbReference type="InterPro" id="IPR000829">
    <property type="entry name" value="DAGK"/>
</dbReference>
<evidence type="ECO:0000256" key="16">
    <source>
        <dbReference type="PIRSR" id="PIRSR600829-2"/>
    </source>
</evidence>
<keyword evidence="8 20" id="KW-0418">Kinase</keyword>
<evidence type="ECO:0000313" key="21">
    <source>
        <dbReference type="Proteomes" id="UP000266089"/>
    </source>
</evidence>
<dbReference type="EC" id="2.7.1.66" evidence="20"/>
<keyword evidence="14" id="KW-1208">Phospholipid metabolism</keyword>
<dbReference type="Proteomes" id="UP000266089">
    <property type="component" value="Unassembled WGS sequence"/>
</dbReference>
<keyword evidence="12 19" id="KW-0472">Membrane</keyword>
<proteinExistence type="inferred from homology"/>
<feature type="binding site" evidence="18">
    <location>
        <position position="83"/>
    </location>
    <ligand>
        <name>a divalent metal cation</name>
        <dbReference type="ChEBI" id="CHEBI:60240"/>
    </ligand>
</feature>
<gene>
    <name evidence="20" type="primary">dgkA</name>
    <name evidence="20" type="ORF">Mcate_02483</name>
</gene>
<feature type="binding site" evidence="16">
    <location>
        <begin position="57"/>
        <end position="60"/>
    </location>
    <ligand>
        <name>substrate</name>
    </ligand>
</feature>
<dbReference type="GO" id="GO:0046872">
    <property type="term" value="F:metal ion binding"/>
    <property type="evidence" value="ECO:0007669"/>
    <property type="project" value="UniProtKB-KW"/>
</dbReference>
<evidence type="ECO:0000256" key="15">
    <source>
        <dbReference type="PIRSR" id="PIRSR600829-1"/>
    </source>
</evidence>
<dbReference type="CDD" id="cd14265">
    <property type="entry name" value="UDPK_IM_like"/>
    <property type="match status" value="1"/>
</dbReference>
<protein>
    <submittedName>
        <fullName evidence="20">Undecaprenol kinase</fullName>
        <ecNumber evidence="20">2.7.1.66</ecNumber>
    </submittedName>
</protein>
<comment type="subcellular location">
    <subcellularLocation>
        <location evidence="1">Cell membrane</location>
        <topology evidence="1">Multi-pass membrane protein</topology>
    </subcellularLocation>
</comment>
<evidence type="ECO:0000256" key="7">
    <source>
        <dbReference type="ARBA" id="ARBA00022741"/>
    </source>
</evidence>
<dbReference type="GO" id="GO:0005524">
    <property type="term" value="F:ATP binding"/>
    <property type="evidence" value="ECO:0007669"/>
    <property type="project" value="UniProtKB-KW"/>
</dbReference>
<keyword evidence="18" id="KW-0479">Metal-binding</keyword>
<dbReference type="GO" id="GO:0005886">
    <property type="term" value="C:plasma membrane"/>
    <property type="evidence" value="ECO:0007669"/>
    <property type="project" value="UniProtKB-SubCell"/>
</dbReference>
<keyword evidence="10 19" id="KW-1133">Transmembrane helix</keyword>
<feature type="binding site" evidence="16">
    <location>
        <begin position="32"/>
        <end position="35"/>
    </location>
    <ligand>
        <name>substrate</name>
    </ligand>
</feature>
<name>A0A399DU08_9DEIN</name>